<sequence>MACPGAFGRRCLGRLGADHWDSGAEATEGPKPTTLQGEILAAYEGVQAASEVIGTEAQLLLAPRLPVLGWMFKGKVPSTHHATNAAWSKWIALITQRARIGNTNCPGILEIITNWPEGENFGLTDEEEQE</sequence>
<dbReference type="Proteomes" id="UP000269221">
    <property type="component" value="Unassembled WGS sequence"/>
</dbReference>
<keyword evidence="2" id="KW-1185">Reference proteome</keyword>
<name>A0A3M0J482_HIRRU</name>
<accession>A0A3M0J482</accession>
<evidence type="ECO:0000313" key="1">
    <source>
        <dbReference type="EMBL" id="RMB93629.1"/>
    </source>
</evidence>
<comment type="caution">
    <text evidence="1">The sequence shown here is derived from an EMBL/GenBank/DDBJ whole genome shotgun (WGS) entry which is preliminary data.</text>
</comment>
<proteinExistence type="predicted"/>
<reference evidence="1 2" key="1">
    <citation type="submission" date="2018-07" db="EMBL/GenBank/DDBJ databases">
        <title>A high quality draft genome assembly of the barn swallow (H. rustica rustica).</title>
        <authorList>
            <person name="Formenti G."/>
            <person name="Chiara M."/>
            <person name="Poveda L."/>
            <person name="Francoijs K.-J."/>
            <person name="Bonisoli-Alquati A."/>
            <person name="Canova L."/>
            <person name="Gianfranceschi L."/>
            <person name="Horner D.S."/>
            <person name="Saino N."/>
        </authorList>
    </citation>
    <scope>NUCLEOTIDE SEQUENCE [LARGE SCALE GENOMIC DNA]</scope>
    <source>
        <strain evidence="1">Chelidonia</strain>
        <tissue evidence="1">Blood</tissue>
    </source>
</reference>
<gene>
    <name evidence="1" type="ORF">DUI87_29855</name>
</gene>
<dbReference type="OrthoDB" id="9396740at2759"/>
<organism evidence="1 2">
    <name type="scientific">Hirundo rustica rustica</name>
    <dbReference type="NCBI Taxonomy" id="333673"/>
    <lineage>
        <taxon>Eukaryota</taxon>
        <taxon>Metazoa</taxon>
        <taxon>Chordata</taxon>
        <taxon>Craniata</taxon>
        <taxon>Vertebrata</taxon>
        <taxon>Euteleostomi</taxon>
        <taxon>Archelosauria</taxon>
        <taxon>Archosauria</taxon>
        <taxon>Dinosauria</taxon>
        <taxon>Saurischia</taxon>
        <taxon>Theropoda</taxon>
        <taxon>Coelurosauria</taxon>
        <taxon>Aves</taxon>
        <taxon>Neognathae</taxon>
        <taxon>Neoaves</taxon>
        <taxon>Telluraves</taxon>
        <taxon>Australaves</taxon>
        <taxon>Passeriformes</taxon>
        <taxon>Sylvioidea</taxon>
        <taxon>Hirundinidae</taxon>
        <taxon>Hirundo</taxon>
    </lineage>
</organism>
<protein>
    <submittedName>
        <fullName evidence="1">Uncharacterized protein</fullName>
    </submittedName>
</protein>
<evidence type="ECO:0000313" key="2">
    <source>
        <dbReference type="Proteomes" id="UP000269221"/>
    </source>
</evidence>
<dbReference type="AlphaFoldDB" id="A0A3M0J482"/>
<dbReference type="EMBL" id="QRBI01000208">
    <property type="protein sequence ID" value="RMB93629.1"/>
    <property type="molecule type" value="Genomic_DNA"/>
</dbReference>